<accession>A0A9Y2MYF0</accession>
<dbReference type="KEGG" id="acab:QRX50_12960"/>
<dbReference type="Proteomes" id="UP001236014">
    <property type="component" value="Chromosome"/>
</dbReference>
<evidence type="ECO:0008006" key="3">
    <source>
        <dbReference type="Google" id="ProtNLM"/>
    </source>
</evidence>
<protein>
    <recommendedName>
        <fullName evidence="3">TfoX N-terminal domain-containing protein</fullName>
    </recommendedName>
</protein>
<keyword evidence="2" id="KW-1185">Reference proteome</keyword>
<sequence length="115" mass="12619">MSPEDRFEDLIDELLGGEDAEDVEPPRPGSGFGSSALRVDNRIFAMLVRGHLVVKLPKPRVDALVAEGHGVRFDANKGTPMKEWFTLDEGSSLGWPALAREACAFVGKQDKRGKR</sequence>
<dbReference type="EMBL" id="CP127294">
    <property type="protein sequence ID" value="WIX81593.1"/>
    <property type="molecule type" value="Genomic_DNA"/>
</dbReference>
<evidence type="ECO:0000313" key="1">
    <source>
        <dbReference type="EMBL" id="WIX81593.1"/>
    </source>
</evidence>
<dbReference type="AlphaFoldDB" id="A0A9Y2MYF0"/>
<dbReference type="RefSeq" id="WP_285972180.1">
    <property type="nucleotide sequence ID" value="NZ_CP127294.1"/>
</dbReference>
<name>A0A9Y2MYF0_9PSEU</name>
<evidence type="ECO:0000313" key="2">
    <source>
        <dbReference type="Proteomes" id="UP001236014"/>
    </source>
</evidence>
<organism evidence="1 2">
    <name type="scientific">Amycolatopsis carbonis</name>
    <dbReference type="NCBI Taxonomy" id="715471"/>
    <lineage>
        <taxon>Bacteria</taxon>
        <taxon>Bacillati</taxon>
        <taxon>Actinomycetota</taxon>
        <taxon>Actinomycetes</taxon>
        <taxon>Pseudonocardiales</taxon>
        <taxon>Pseudonocardiaceae</taxon>
        <taxon>Amycolatopsis</taxon>
    </lineage>
</organism>
<dbReference type="SUPFAM" id="SSF159894">
    <property type="entry name" value="YgaC/TfoX-N like"/>
    <property type="match status" value="1"/>
</dbReference>
<reference evidence="1 2" key="1">
    <citation type="submission" date="2023-06" db="EMBL/GenBank/DDBJ databases">
        <authorList>
            <person name="Oyuntsetseg B."/>
            <person name="Kim S.B."/>
        </authorList>
    </citation>
    <scope>NUCLEOTIDE SEQUENCE [LARGE SCALE GENOMIC DNA]</scope>
    <source>
        <strain evidence="1 2">2-15</strain>
    </source>
</reference>
<proteinExistence type="predicted"/>
<gene>
    <name evidence="1" type="ORF">QRX50_12960</name>
</gene>